<comment type="similarity">
    <text evidence="1">Belongs to the Clp1 family. NOL9/GRC3 subfamily.</text>
</comment>
<feature type="region of interest" description="Disordered" evidence="6">
    <location>
        <begin position="344"/>
        <end position="371"/>
    </location>
</feature>
<feature type="region of interest" description="Disordered" evidence="6">
    <location>
        <begin position="476"/>
        <end position="580"/>
    </location>
</feature>
<dbReference type="GO" id="GO:0000448">
    <property type="term" value="P:cleavage in ITS2 between 5.8S rRNA and LSU-rRNA of tricistronic rRNA transcript (SSU-rRNA, 5.8S rRNA, LSU-rRNA)"/>
    <property type="evidence" value="ECO:0007669"/>
    <property type="project" value="TreeGrafter"/>
</dbReference>
<dbReference type="SUPFAM" id="SSF52540">
    <property type="entry name" value="P-loop containing nucleoside triphosphate hydrolases"/>
    <property type="match status" value="1"/>
</dbReference>
<evidence type="ECO:0000259" key="7">
    <source>
        <dbReference type="Pfam" id="PF16575"/>
    </source>
</evidence>
<name>K0R595_THAOC</name>
<feature type="compositionally biased region" description="Basic and acidic residues" evidence="6">
    <location>
        <begin position="545"/>
        <end position="568"/>
    </location>
</feature>
<dbReference type="AlphaFoldDB" id="K0R595"/>
<evidence type="ECO:0000256" key="6">
    <source>
        <dbReference type="SAM" id="MobiDB-lite"/>
    </source>
</evidence>
<keyword evidence="2" id="KW-0808">Transferase</keyword>
<evidence type="ECO:0000256" key="4">
    <source>
        <dbReference type="ARBA" id="ARBA00022777"/>
    </source>
</evidence>
<feature type="non-terminal residue" evidence="8">
    <location>
        <position position="1"/>
    </location>
</feature>
<dbReference type="PANTHER" id="PTHR12755:SF3">
    <property type="entry name" value="POLYNUCLEOTIDE 5'-HYDROXYL-KINASE NOL9"/>
    <property type="match status" value="1"/>
</dbReference>
<dbReference type="Pfam" id="PF16575">
    <property type="entry name" value="CLP1_P"/>
    <property type="match status" value="1"/>
</dbReference>
<dbReference type="GO" id="GO:0005524">
    <property type="term" value="F:ATP binding"/>
    <property type="evidence" value="ECO:0007669"/>
    <property type="project" value="UniProtKB-KW"/>
</dbReference>
<comment type="caution">
    <text evidence="8">The sequence shown here is derived from an EMBL/GenBank/DDBJ whole genome shotgun (WGS) entry which is preliminary data.</text>
</comment>
<dbReference type="GO" id="GO:0051731">
    <property type="term" value="F:polynucleotide 5'-hydroxyl-kinase activity"/>
    <property type="evidence" value="ECO:0007669"/>
    <property type="project" value="InterPro"/>
</dbReference>
<organism evidence="8 9">
    <name type="scientific">Thalassiosira oceanica</name>
    <name type="common">Marine diatom</name>
    <dbReference type="NCBI Taxonomy" id="159749"/>
    <lineage>
        <taxon>Eukaryota</taxon>
        <taxon>Sar</taxon>
        <taxon>Stramenopiles</taxon>
        <taxon>Ochrophyta</taxon>
        <taxon>Bacillariophyta</taxon>
        <taxon>Coscinodiscophyceae</taxon>
        <taxon>Thalassiosirophycidae</taxon>
        <taxon>Thalassiosirales</taxon>
        <taxon>Thalassiosiraceae</taxon>
        <taxon>Thalassiosira</taxon>
    </lineage>
</organism>
<evidence type="ECO:0000256" key="2">
    <source>
        <dbReference type="ARBA" id="ARBA00022679"/>
    </source>
</evidence>
<evidence type="ECO:0000313" key="8">
    <source>
        <dbReference type="EMBL" id="EJK47885.1"/>
    </source>
</evidence>
<accession>K0R595</accession>
<sequence length="580" mass="61619">APAGGGRFGGQARGGGWTDALPLAVAETAQGGCEDEEEIARGVNVGEHVLRVRIRSVRDPPNPRKRRPLRTAIRARSAATRTASASSPPGRSSRVTSARGRGGGRRRTTAVLRGWSEAMDAAAAGDAGGEEEERYLVCGAKGVGKSTLVRYVANRLLSGDGDCGEPGRNSKRRVAVLDLDCGQPELGPPGMLTLTVLDGPLLSEPPVHMTRRTKEGGSEEEETLLEHAAAHYLGDVSSRSDPDAYVAMAASLARRYESLRLEHRGSGSLPLVVNTDGWVKGLGGEVLSAAIASCRPRLVLQINGGTRAKSFELPPRIRGAAGVTVSVFPSYDCEEAGQAGCCPSGGASTDDEARPGGPSDGSSPRASASDRRDHRLVSYLLGGSLPAGVAFGREHGLSDPDDAIGDALARTRPYAVPLGCVDLYPSPGFLDGASPGECMRLRGARGDLVSEDVVESFSGAVVGLCSSGRRRRLRRPLPPCFGRRWPARPRLRRPRRRQGRRPPTGCPLRPNARATRSARGRRRARRGGRGPPPPGLRVPRRPVRVARERLGGAQRDEHEPRRGRHEEQEPVEGEVTCAVA</sequence>
<feature type="compositionally biased region" description="Low complexity" evidence="6">
    <location>
        <begin position="70"/>
        <end position="99"/>
    </location>
</feature>
<keyword evidence="9" id="KW-1185">Reference proteome</keyword>
<proteinExistence type="inferred from homology"/>
<dbReference type="InterPro" id="IPR027417">
    <property type="entry name" value="P-loop_NTPase"/>
</dbReference>
<keyword evidence="5" id="KW-0067">ATP-binding</keyword>
<reference evidence="8 9" key="1">
    <citation type="journal article" date="2012" name="Genome Biol.">
        <title>Genome and low-iron response of an oceanic diatom adapted to chronic iron limitation.</title>
        <authorList>
            <person name="Lommer M."/>
            <person name="Specht M."/>
            <person name="Roy A.S."/>
            <person name="Kraemer L."/>
            <person name="Andreson R."/>
            <person name="Gutowska M.A."/>
            <person name="Wolf J."/>
            <person name="Bergner S.V."/>
            <person name="Schilhabel M.B."/>
            <person name="Klostermeier U.C."/>
            <person name="Beiko R.G."/>
            <person name="Rosenstiel P."/>
            <person name="Hippler M."/>
            <person name="Laroche J."/>
        </authorList>
    </citation>
    <scope>NUCLEOTIDE SEQUENCE [LARGE SCALE GENOMIC DNA]</scope>
    <source>
        <strain evidence="8 9">CCMP1005</strain>
    </source>
</reference>
<dbReference type="Proteomes" id="UP000266841">
    <property type="component" value="Unassembled WGS sequence"/>
</dbReference>
<keyword evidence="4" id="KW-0418">Kinase</keyword>
<dbReference type="OrthoDB" id="2405412at2759"/>
<gene>
    <name evidence="8" type="ORF">THAOC_33366</name>
</gene>
<feature type="compositionally biased region" description="Basic residues" evidence="6">
    <location>
        <begin position="485"/>
        <end position="500"/>
    </location>
</feature>
<evidence type="ECO:0000256" key="1">
    <source>
        <dbReference type="ARBA" id="ARBA00011003"/>
    </source>
</evidence>
<evidence type="ECO:0000256" key="3">
    <source>
        <dbReference type="ARBA" id="ARBA00022741"/>
    </source>
</evidence>
<dbReference type="InterPro" id="IPR045116">
    <property type="entry name" value="Clp1/Grc3"/>
</dbReference>
<feature type="region of interest" description="Disordered" evidence="6">
    <location>
        <begin position="56"/>
        <end position="107"/>
    </location>
</feature>
<evidence type="ECO:0000313" key="9">
    <source>
        <dbReference type="Proteomes" id="UP000266841"/>
    </source>
</evidence>
<dbReference type="InterPro" id="IPR032319">
    <property type="entry name" value="CLP1_P"/>
</dbReference>
<dbReference type="eggNOG" id="KOG2750">
    <property type="taxonomic scope" value="Eukaryota"/>
</dbReference>
<dbReference type="Gene3D" id="3.40.50.300">
    <property type="entry name" value="P-loop containing nucleotide triphosphate hydrolases"/>
    <property type="match status" value="1"/>
</dbReference>
<keyword evidence="3" id="KW-0547">Nucleotide-binding</keyword>
<feature type="compositionally biased region" description="Basic residues" evidence="6">
    <location>
        <begin position="516"/>
        <end position="528"/>
    </location>
</feature>
<protein>
    <recommendedName>
        <fullName evidence="7">Clp1 P-loop domain-containing protein</fullName>
    </recommendedName>
</protein>
<dbReference type="EMBL" id="AGNL01046514">
    <property type="protein sequence ID" value="EJK47885.1"/>
    <property type="molecule type" value="Genomic_DNA"/>
</dbReference>
<evidence type="ECO:0000256" key="5">
    <source>
        <dbReference type="ARBA" id="ARBA00022840"/>
    </source>
</evidence>
<dbReference type="PANTHER" id="PTHR12755">
    <property type="entry name" value="CLEAVAGE/POLYADENYLATION FACTOR IA SUBUNIT CLP1P"/>
    <property type="match status" value="1"/>
</dbReference>
<dbReference type="GO" id="GO:0005634">
    <property type="term" value="C:nucleus"/>
    <property type="evidence" value="ECO:0007669"/>
    <property type="project" value="TreeGrafter"/>
</dbReference>
<feature type="compositionally biased region" description="Low complexity" evidence="6">
    <location>
        <begin position="355"/>
        <end position="367"/>
    </location>
</feature>
<feature type="domain" description="Clp1 P-loop" evidence="7">
    <location>
        <begin position="139"/>
        <end position="302"/>
    </location>
</feature>